<evidence type="ECO:0000256" key="10">
    <source>
        <dbReference type="RuleBase" id="RU361186"/>
    </source>
</evidence>
<keyword evidence="12" id="KW-1185">Reference proteome</keyword>
<feature type="binding site" evidence="7">
    <location>
        <position position="89"/>
    </location>
    <ligand>
        <name>substrate</name>
    </ligand>
</feature>
<evidence type="ECO:0000256" key="4">
    <source>
        <dbReference type="ARBA" id="ARBA00023295"/>
    </source>
</evidence>
<accession>A0AAI9VB94</accession>
<feature type="signal peptide" evidence="10">
    <location>
        <begin position="1"/>
        <end position="17"/>
    </location>
</feature>
<keyword evidence="10" id="KW-0732">Signal</keyword>
<evidence type="ECO:0000313" key="11">
    <source>
        <dbReference type="EMBL" id="KAK1480671.1"/>
    </source>
</evidence>
<dbReference type="GO" id="GO:0004553">
    <property type="term" value="F:hydrolase activity, hydrolyzing O-glycosyl compounds"/>
    <property type="evidence" value="ECO:0007669"/>
    <property type="project" value="InterPro"/>
</dbReference>
<dbReference type="Gene3D" id="3.20.20.40">
    <property type="entry name" value="1, 4-beta cellobiohydrolase"/>
    <property type="match status" value="1"/>
</dbReference>
<reference evidence="11" key="1">
    <citation type="submission" date="2016-11" db="EMBL/GenBank/DDBJ databases">
        <title>The genome sequence of Colletotrichum cuscutae.</title>
        <authorList>
            <person name="Baroncelli R."/>
        </authorList>
    </citation>
    <scope>NUCLEOTIDE SEQUENCE</scope>
    <source>
        <strain evidence="11">IMI 304802</strain>
    </source>
</reference>
<evidence type="ECO:0000256" key="6">
    <source>
        <dbReference type="PIRSR" id="PIRSR001100-1"/>
    </source>
</evidence>
<dbReference type="InterPro" id="IPR016288">
    <property type="entry name" value="Beta_cellobiohydrolase"/>
</dbReference>
<keyword evidence="4 10" id="KW-0326">Glycosidase</keyword>
<keyword evidence="1 10" id="KW-0378">Hydrolase</keyword>
<dbReference type="PROSITE" id="PS00656">
    <property type="entry name" value="GLYCOSYL_HYDROL_F6_2"/>
    <property type="match status" value="1"/>
</dbReference>
<feature type="active site" description="Proton acceptor" evidence="6">
    <location>
        <position position="333"/>
    </location>
</feature>
<dbReference type="PANTHER" id="PTHR34876:SF2">
    <property type="entry name" value="GLUCANASE"/>
    <property type="match status" value="1"/>
</dbReference>
<evidence type="ECO:0000256" key="1">
    <source>
        <dbReference type="ARBA" id="ARBA00022801"/>
    </source>
</evidence>
<dbReference type="AlphaFoldDB" id="A0AAI9VB94"/>
<comment type="similarity">
    <text evidence="10">Belongs to the glycosyl hydrolase family 6.</text>
</comment>
<gene>
    <name evidence="11" type="ORF">CCUS01_16159</name>
</gene>
<feature type="binding site" evidence="7">
    <location>
        <position position="213"/>
    </location>
    <ligand>
        <name>substrate</name>
    </ligand>
</feature>
<dbReference type="PANTHER" id="PTHR34876">
    <property type="match status" value="1"/>
</dbReference>
<evidence type="ECO:0000313" key="12">
    <source>
        <dbReference type="Proteomes" id="UP001239213"/>
    </source>
</evidence>
<dbReference type="GO" id="GO:0030245">
    <property type="term" value="P:cellulose catabolic process"/>
    <property type="evidence" value="ECO:0007669"/>
    <property type="project" value="UniProtKB-KW"/>
</dbReference>
<keyword evidence="3 10" id="KW-0119">Carbohydrate metabolism</keyword>
<evidence type="ECO:0000256" key="2">
    <source>
        <dbReference type="ARBA" id="ARBA00023001"/>
    </source>
</evidence>
<organism evidence="11 12">
    <name type="scientific">Colletotrichum cuscutae</name>
    <dbReference type="NCBI Taxonomy" id="1209917"/>
    <lineage>
        <taxon>Eukaryota</taxon>
        <taxon>Fungi</taxon>
        <taxon>Dikarya</taxon>
        <taxon>Ascomycota</taxon>
        <taxon>Pezizomycotina</taxon>
        <taxon>Sordariomycetes</taxon>
        <taxon>Hypocreomycetidae</taxon>
        <taxon>Glomerellales</taxon>
        <taxon>Glomerellaceae</taxon>
        <taxon>Colletotrichum</taxon>
        <taxon>Colletotrichum acutatum species complex</taxon>
    </lineage>
</organism>
<feature type="binding site" evidence="7">
    <location>
        <position position="327"/>
    </location>
    <ligand>
        <name>substrate</name>
    </ligand>
</feature>
<proteinExistence type="inferred from homology"/>
<dbReference type="InterPro" id="IPR001524">
    <property type="entry name" value="Glyco_hydro_6_CS"/>
</dbReference>
<dbReference type="SUPFAM" id="SSF51989">
    <property type="entry name" value="Glycosyl hydrolases family 6, cellulases"/>
    <property type="match status" value="1"/>
</dbReference>
<keyword evidence="2 10" id="KW-0136">Cellulose degradation</keyword>
<keyword evidence="5 10" id="KW-0624">Polysaccharide degradation</keyword>
<dbReference type="PROSITE" id="PS00655">
    <property type="entry name" value="GLYCOSYL_HYDROL_F6_1"/>
    <property type="match status" value="1"/>
</dbReference>
<feature type="chain" id="PRO_5042317508" description="Glucanase" evidence="10">
    <location>
        <begin position="18"/>
        <end position="378"/>
    </location>
</feature>
<evidence type="ECO:0000256" key="7">
    <source>
        <dbReference type="PIRSR" id="PIRSR001100-2"/>
    </source>
</evidence>
<dbReference type="PRINTS" id="PR00733">
    <property type="entry name" value="GLHYDRLASE6"/>
</dbReference>
<feature type="binding site" evidence="7">
    <location>
        <position position="216"/>
    </location>
    <ligand>
        <name>substrate</name>
    </ligand>
</feature>
<dbReference type="EMBL" id="MPDP01000106">
    <property type="protein sequence ID" value="KAK1480671.1"/>
    <property type="molecule type" value="Genomic_DNA"/>
</dbReference>
<protein>
    <recommendedName>
        <fullName evidence="10">Glucanase</fullName>
        <ecNumber evidence="10">3.2.1.-</ecNumber>
    </recommendedName>
</protein>
<evidence type="ECO:0000256" key="8">
    <source>
        <dbReference type="PROSITE-ProRule" id="PRU10056"/>
    </source>
</evidence>
<dbReference type="Proteomes" id="UP001239213">
    <property type="component" value="Unassembled WGS sequence"/>
</dbReference>
<dbReference type="PIRSF" id="PIRSF001100">
    <property type="entry name" value="Beta_cellobiohydrolase"/>
    <property type="match status" value="1"/>
</dbReference>
<name>A0AAI9VB94_9PEZI</name>
<feature type="active site" evidence="8">
    <location>
        <position position="123"/>
    </location>
</feature>
<dbReference type="InterPro" id="IPR036434">
    <property type="entry name" value="Beta_cellobiohydrolase_sf"/>
</dbReference>
<evidence type="ECO:0000256" key="3">
    <source>
        <dbReference type="ARBA" id="ARBA00023277"/>
    </source>
</evidence>
<sequence length="378" mass="39898">MKFTAATLAALASTAIAAPSQTIKEQPRAAAAACSANVSLDAKTNVFSKYTLHPNSFYRAEIQAAAAAISDSTLKAKALKVADIGSFLWLDTIANIQRLTPAIADVPCNNILGLVIYDLPGRDCAAKASNGELKVGELSRYKTEYIDPIVKILKANPKTAFALVIEPDSLPNLVTNANLATCQASASGYRDGVAYAIQALNLPNVVMYLDAGHGGWLGWNDNLKPGAEELAKAYKAGGSPSQLRGIATNVAGWNSWDAEPGEFANAPDGQYNKAQNEKKYVTLLGAALQTAGMPNHAIVDTGRNGVQGLRLDGSTGLELADAFVWVKPGGESDGTSDSSATRYDSFCGKSDAYKPSPEAGTWNQAYFEMLLKNAKPAF</sequence>
<evidence type="ECO:0000256" key="9">
    <source>
        <dbReference type="PROSITE-ProRule" id="PRU10057"/>
    </source>
</evidence>
<comment type="caution">
    <text evidence="11">The sequence shown here is derived from an EMBL/GenBank/DDBJ whole genome shotgun (WGS) entry which is preliminary data.</text>
</comment>
<feature type="binding site" evidence="7">
    <location>
        <position position="91"/>
    </location>
    <ligand>
        <name>substrate</name>
    </ligand>
</feature>
<feature type="active site" description="Proton donor" evidence="6 9">
    <location>
        <position position="168"/>
    </location>
</feature>
<dbReference type="Pfam" id="PF01341">
    <property type="entry name" value="Glyco_hydro_6"/>
    <property type="match status" value="1"/>
</dbReference>
<dbReference type="EC" id="3.2.1.-" evidence="10"/>
<feature type="binding site" evidence="7">
    <location>
        <position position="331"/>
    </location>
    <ligand>
        <name>substrate</name>
    </ligand>
</feature>
<evidence type="ECO:0000256" key="5">
    <source>
        <dbReference type="ARBA" id="ARBA00023326"/>
    </source>
</evidence>